<dbReference type="EMBL" id="VSRR010003069">
    <property type="protein sequence ID" value="MPC34508.1"/>
    <property type="molecule type" value="Genomic_DNA"/>
</dbReference>
<dbReference type="Proteomes" id="UP000324222">
    <property type="component" value="Unassembled WGS sequence"/>
</dbReference>
<protein>
    <submittedName>
        <fullName evidence="1">Uncharacterized protein</fullName>
    </submittedName>
</protein>
<reference evidence="1 2" key="1">
    <citation type="submission" date="2019-05" db="EMBL/GenBank/DDBJ databases">
        <title>Another draft genome of Portunus trituberculatus and its Hox gene families provides insights of decapod evolution.</title>
        <authorList>
            <person name="Jeong J.-H."/>
            <person name="Song I."/>
            <person name="Kim S."/>
            <person name="Choi T."/>
            <person name="Kim D."/>
            <person name="Ryu S."/>
            <person name="Kim W."/>
        </authorList>
    </citation>
    <scope>NUCLEOTIDE SEQUENCE [LARGE SCALE GENOMIC DNA]</scope>
    <source>
        <tissue evidence="1">Muscle</tissue>
    </source>
</reference>
<accession>A0A5B7EMF2</accession>
<evidence type="ECO:0000313" key="2">
    <source>
        <dbReference type="Proteomes" id="UP000324222"/>
    </source>
</evidence>
<organism evidence="1 2">
    <name type="scientific">Portunus trituberculatus</name>
    <name type="common">Swimming crab</name>
    <name type="synonym">Neptunus trituberculatus</name>
    <dbReference type="NCBI Taxonomy" id="210409"/>
    <lineage>
        <taxon>Eukaryota</taxon>
        <taxon>Metazoa</taxon>
        <taxon>Ecdysozoa</taxon>
        <taxon>Arthropoda</taxon>
        <taxon>Crustacea</taxon>
        <taxon>Multicrustacea</taxon>
        <taxon>Malacostraca</taxon>
        <taxon>Eumalacostraca</taxon>
        <taxon>Eucarida</taxon>
        <taxon>Decapoda</taxon>
        <taxon>Pleocyemata</taxon>
        <taxon>Brachyura</taxon>
        <taxon>Eubrachyura</taxon>
        <taxon>Portunoidea</taxon>
        <taxon>Portunidae</taxon>
        <taxon>Portuninae</taxon>
        <taxon>Portunus</taxon>
    </lineage>
</organism>
<sequence length="107" mass="11934">MHTLLHKQYVSLTQTLAVTSRHTHLSVGYDVRLRTATQEAHTYAHRLNGESSRESPQPRNLYEILGPYLACLSMSSPLLPNPALPCPASTHYALIRGSDRGMHINLT</sequence>
<name>A0A5B7EMF2_PORTR</name>
<keyword evidence="2" id="KW-1185">Reference proteome</keyword>
<comment type="caution">
    <text evidence="1">The sequence shown here is derived from an EMBL/GenBank/DDBJ whole genome shotgun (WGS) entry which is preliminary data.</text>
</comment>
<gene>
    <name evidence="1" type="ORF">E2C01_027900</name>
</gene>
<evidence type="ECO:0000313" key="1">
    <source>
        <dbReference type="EMBL" id="MPC34508.1"/>
    </source>
</evidence>
<dbReference type="AlphaFoldDB" id="A0A5B7EMF2"/>
<proteinExistence type="predicted"/>